<name>B8DYQ3_DICTD</name>
<dbReference type="HOGENOM" id="CLU_015111_1_0_0"/>
<keyword evidence="3" id="KW-1185">Reference proteome</keyword>
<dbReference type="Gene3D" id="2.60.40.1180">
    <property type="entry name" value="Golgi alpha-mannosidase II"/>
    <property type="match status" value="1"/>
</dbReference>
<dbReference type="InterPro" id="IPR013780">
    <property type="entry name" value="Glyco_hydro_b"/>
</dbReference>
<reference evidence="3" key="1">
    <citation type="journal article" date="2016" name="Front. Microbiol.">
        <title>The complete genome sequence of hyperthermophile Dictyoglomus turgidum DSM 6724 reveals a specialized carbohydrate fermentor.</title>
        <authorList>
            <person name="Brumm P.J."/>
            <person name="Gowda K."/>
            <person name="Robb F.T."/>
            <person name="Mead D.A."/>
        </authorList>
    </citation>
    <scope>NUCLEOTIDE SEQUENCE [LARGE SCALE GENOMIC DNA]</scope>
    <source>
        <strain evidence="3">DSM 6724 / Z-1310</strain>
    </source>
</reference>
<dbReference type="InParanoid" id="B8DYQ3"/>
<dbReference type="PATRIC" id="fig|515635.4.peg.100"/>
<dbReference type="eggNOG" id="COG2730">
    <property type="taxonomic scope" value="Bacteria"/>
</dbReference>
<dbReference type="EnsemblBacteria" id="ACK41435">
    <property type="protein sequence ID" value="ACK41435"/>
    <property type="gene ID" value="Dtur_0097"/>
</dbReference>
<protein>
    <submittedName>
        <fullName evidence="2">Beta-mannanase/endoglucanase A</fullName>
    </submittedName>
</protein>
<dbReference type="PROSITE" id="PS51257">
    <property type="entry name" value="PROKAR_LIPOPROTEIN"/>
    <property type="match status" value="1"/>
</dbReference>
<dbReference type="Proteomes" id="UP000007719">
    <property type="component" value="Chromosome"/>
</dbReference>
<dbReference type="AlphaFoldDB" id="B8DYQ3"/>
<dbReference type="CAZy" id="GH44">
    <property type="family name" value="Glycoside Hydrolase Family 44"/>
</dbReference>
<dbReference type="SUPFAM" id="SSF51445">
    <property type="entry name" value="(Trans)glycosidases"/>
    <property type="match status" value="1"/>
</dbReference>
<proteinExistence type="predicted"/>
<dbReference type="InterPro" id="IPR024745">
    <property type="entry name" value="GH44_cat"/>
</dbReference>
<dbReference type="OrthoDB" id="9803686at2"/>
<dbReference type="KEGG" id="dtu:Dtur_0097"/>
<gene>
    <name evidence="2" type="ordered locus">Dtur_0097</name>
</gene>
<dbReference type="InterPro" id="IPR017853">
    <property type="entry name" value="GH"/>
</dbReference>
<dbReference type="STRING" id="515635.Dtur_0097"/>
<dbReference type="Pfam" id="PF12891">
    <property type="entry name" value="Glyco_hydro_44"/>
    <property type="match status" value="1"/>
</dbReference>
<evidence type="ECO:0000313" key="2">
    <source>
        <dbReference type="EMBL" id="ACK41435.1"/>
    </source>
</evidence>
<accession>B8DYQ3</accession>
<evidence type="ECO:0000259" key="1">
    <source>
        <dbReference type="Pfam" id="PF12891"/>
    </source>
</evidence>
<feature type="domain" description="Glycoside hydrolase family 44 catalytic" evidence="1">
    <location>
        <begin position="96"/>
        <end position="326"/>
    </location>
</feature>
<sequence length="563" mass="63531">MKNFRREGLFLKGFKLFLLILFLVFFTSGCVKESSQGGVITPTGEFTVNITVNPDQDRTPISPYIYGANQDVEGVKHTARRIGGNRLTGYNWETNMSNAGSDWDHSSDYYLPWVMGIPQDQYNVPAIVLTKFHDQSLSMGAISLVTLQMAGYVAKDANGAVSEDETAPSSRWAEVKFRKGVGFSLNPDTSDNYVYIDELLNYLISKYGKADTSTGIKGYLLDNEPDLWSSTHPRIHPNKVTCNELISKSIELAKVIKEMDPSALVFGYESYGFMGYYSLQDAPDWNSVKGSHEWFISYYLQRMKEASDSYGKRLLDVLSLHWYPEAKSSTGVRICFDGENSIDKDTSIARMQAPRTLWDLTYKTTTKGQITAGENSWINQWFPEFLPIIPKLKQAIDTYYPGTKLAITEYDYGGRNHISGGIAQVDVLGIFGKYGVYLATRWGETGSYISSAYNVYLNYDGKGSKYGDISVKAETSDVENMPVYASIHSDNQGKLHVILINRNWDKEGIARIKIEGNNTYTSCIIYGFDYQSPEIRKMGELNNIQNNYFELKVPPQTVYHIVF</sequence>
<dbReference type="Gene3D" id="3.20.20.80">
    <property type="entry name" value="Glycosidases"/>
    <property type="match status" value="1"/>
</dbReference>
<dbReference type="EMBL" id="CP001251">
    <property type="protein sequence ID" value="ACK41435.1"/>
    <property type="molecule type" value="Genomic_DNA"/>
</dbReference>
<evidence type="ECO:0000313" key="3">
    <source>
        <dbReference type="Proteomes" id="UP000007719"/>
    </source>
</evidence>
<organism evidence="2 3">
    <name type="scientific">Dictyoglomus turgidum (strain DSM 6724 / Z-1310)</name>
    <dbReference type="NCBI Taxonomy" id="515635"/>
    <lineage>
        <taxon>Bacteria</taxon>
        <taxon>Pseudomonadati</taxon>
        <taxon>Dictyoglomota</taxon>
        <taxon>Dictyoglomia</taxon>
        <taxon>Dictyoglomales</taxon>
        <taxon>Dictyoglomaceae</taxon>
        <taxon>Dictyoglomus</taxon>
    </lineage>
</organism>